<dbReference type="Proteomes" id="UP000177894">
    <property type="component" value="Chromosome"/>
</dbReference>
<dbReference type="EMBL" id="CP020559">
    <property type="protein sequence ID" value="ARE87379.1"/>
    <property type="molecule type" value="Genomic_DNA"/>
</dbReference>
<sequence>MFRNKKFDRLKNSIVAGEIYQALKRIARTEDIDKCTMHVAIDNVSIFKLVSKQFKNVNIIEKNSLPFEVTLKEDKRKNNGKKATKGKQREESAKEYLEQNVEKGITKIPKEGLCNVSGIEQSNLSREIKKWEWFKDKFYTSNKATDKSFIFLKLSS</sequence>
<proteinExistence type="predicted"/>
<accession>A0AAC9RI02</accession>
<dbReference type="AlphaFoldDB" id="A0AAC9RI02"/>
<organism evidence="2 4">
    <name type="scientific">Clostridium formicaceticum</name>
    <dbReference type="NCBI Taxonomy" id="1497"/>
    <lineage>
        <taxon>Bacteria</taxon>
        <taxon>Bacillati</taxon>
        <taxon>Bacillota</taxon>
        <taxon>Clostridia</taxon>
        <taxon>Eubacteriales</taxon>
        <taxon>Clostridiaceae</taxon>
        <taxon>Clostridium</taxon>
    </lineage>
</organism>
<dbReference type="KEGG" id="cfm:BJL90_14175"/>
<gene>
    <name evidence="1" type="ORF">BJL90_14175</name>
    <name evidence="2" type="ORF">CLFO_17790</name>
</gene>
<evidence type="ECO:0000313" key="1">
    <source>
        <dbReference type="EMBL" id="AOY76899.1"/>
    </source>
</evidence>
<reference evidence="1 3" key="1">
    <citation type="submission" date="2016-10" db="EMBL/GenBank/DDBJ databases">
        <title>Complete Genome Sequence of Acetogen Clostridium formicoaceticum ATCC 27076.</title>
        <authorList>
            <person name="Bao T."/>
            <person name="Cheng C."/>
            <person name="Zhao J."/>
            <person name="Yang S.-T."/>
            <person name="Wang J."/>
            <person name="Wang M."/>
        </authorList>
    </citation>
    <scope>NUCLEOTIDE SEQUENCE [LARGE SCALE GENOMIC DNA]</scope>
    <source>
        <strain evidence="1 3">ATCC 27076</strain>
    </source>
</reference>
<name>A0AAC9RI02_9CLOT</name>
<keyword evidence="3" id="KW-1185">Reference proteome</keyword>
<evidence type="ECO:0000313" key="2">
    <source>
        <dbReference type="EMBL" id="ARE87379.1"/>
    </source>
</evidence>
<protein>
    <submittedName>
        <fullName evidence="2">Uncharacterized protein</fullName>
    </submittedName>
</protein>
<dbReference type="Proteomes" id="UP000192478">
    <property type="component" value="Chromosome"/>
</dbReference>
<evidence type="ECO:0000313" key="3">
    <source>
        <dbReference type="Proteomes" id="UP000177894"/>
    </source>
</evidence>
<evidence type="ECO:0000313" key="4">
    <source>
        <dbReference type="Proteomes" id="UP000192478"/>
    </source>
</evidence>
<dbReference type="RefSeq" id="WP_070969299.1">
    <property type="nucleotide sequence ID" value="NZ_CP017603.1"/>
</dbReference>
<dbReference type="EMBL" id="CP017603">
    <property type="protein sequence ID" value="AOY76899.1"/>
    <property type="molecule type" value="Genomic_DNA"/>
</dbReference>
<reference evidence="2 4" key="2">
    <citation type="submission" date="2017-03" db="EMBL/GenBank/DDBJ databases">
        <title>Complete sequence of Clostridium formicaceticum DSM 92.</title>
        <authorList>
            <person name="Poehlein A."/>
            <person name="Karl M."/>
            <person name="Bengelsdorf F.R."/>
            <person name="Duerre P."/>
            <person name="Daniel R."/>
        </authorList>
    </citation>
    <scope>NUCLEOTIDE SEQUENCE [LARGE SCALE GENOMIC DNA]</scope>
    <source>
        <strain evidence="2 4">DSM 92</strain>
    </source>
</reference>